<dbReference type="InterPro" id="IPR000073">
    <property type="entry name" value="AB_hydrolase_1"/>
</dbReference>
<feature type="domain" description="AB hydrolase-1" evidence="2">
    <location>
        <begin position="32"/>
        <end position="289"/>
    </location>
</feature>
<reference evidence="3 4" key="1">
    <citation type="submission" date="2019-02" db="EMBL/GenBank/DDBJ databases">
        <title>Kribbella capetownensis sp. nov. and Kribbella speibonae sp. nov., isolated from soil.</title>
        <authorList>
            <person name="Curtis S.M."/>
            <person name="Norton I."/>
            <person name="Everest G.J."/>
            <person name="Meyers P.R."/>
        </authorList>
    </citation>
    <scope>NUCLEOTIDE SEQUENCE [LARGE SCALE GENOMIC DNA]</scope>
    <source>
        <strain evidence="3 4">DSM 27082</strain>
    </source>
</reference>
<dbReference type="EMBL" id="SJKA01000007">
    <property type="protein sequence ID" value="TCC31278.1"/>
    <property type="molecule type" value="Genomic_DNA"/>
</dbReference>
<accession>A0A4R0IJJ6</accession>
<dbReference type="OrthoDB" id="2987348at2"/>
<evidence type="ECO:0000313" key="4">
    <source>
        <dbReference type="Proteomes" id="UP000292695"/>
    </source>
</evidence>
<gene>
    <name evidence="3" type="ORF">E0H50_21585</name>
</gene>
<evidence type="ECO:0000256" key="1">
    <source>
        <dbReference type="ARBA" id="ARBA00022801"/>
    </source>
</evidence>
<dbReference type="Pfam" id="PF00561">
    <property type="entry name" value="Abhydrolase_1"/>
    <property type="match status" value="1"/>
</dbReference>
<evidence type="ECO:0000259" key="2">
    <source>
        <dbReference type="Pfam" id="PF00561"/>
    </source>
</evidence>
<keyword evidence="4" id="KW-1185">Reference proteome</keyword>
<dbReference type="PRINTS" id="PR00412">
    <property type="entry name" value="EPOXHYDRLASE"/>
</dbReference>
<dbReference type="GO" id="GO:0016787">
    <property type="term" value="F:hydrolase activity"/>
    <property type="evidence" value="ECO:0007669"/>
    <property type="project" value="UniProtKB-KW"/>
</dbReference>
<dbReference type="InterPro" id="IPR000639">
    <property type="entry name" value="Epox_hydrolase-like"/>
</dbReference>
<dbReference type="PANTHER" id="PTHR43329">
    <property type="entry name" value="EPOXIDE HYDROLASE"/>
    <property type="match status" value="1"/>
</dbReference>
<keyword evidence="1 3" id="KW-0378">Hydrolase</keyword>
<dbReference type="Proteomes" id="UP000292695">
    <property type="component" value="Unassembled WGS sequence"/>
</dbReference>
<sequence>MSLPGEIVPVQRVEVGPGHHLAVRRRGAGGVPLLLLHGFPCTSRIWAHNLVPLAEAGFDVVAPDLRGYGDSDFAPDGYYDLNAFNADLTALFGKLGWERAVVAGHDLGASVAIDLANRHPDRVDRLVILDDSTPALDDAFAAAGIPAADAGSAVYDYVRRQGREADALVAELDTPAQRRRYVAEFYGHRLWCPPDAFDEEDLAFLTEPYGDADRLRASFADYEIVMGTRPLSAPELLDRPVEQPALILVGTDQVTKDDQVEQRCAVGFPGAVGPLWVKGAGHFLPWERPELVNRAIRSFCGDLLSAGQLGHSTSTSVSAS</sequence>
<organism evidence="3 4">
    <name type="scientific">Kribbella sindirgiensis</name>
    <dbReference type="NCBI Taxonomy" id="1124744"/>
    <lineage>
        <taxon>Bacteria</taxon>
        <taxon>Bacillati</taxon>
        <taxon>Actinomycetota</taxon>
        <taxon>Actinomycetes</taxon>
        <taxon>Propionibacteriales</taxon>
        <taxon>Kribbellaceae</taxon>
        <taxon>Kribbella</taxon>
    </lineage>
</organism>
<name>A0A4R0IJJ6_9ACTN</name>
<protein>
    <submittedName>
        <fullName evidence="3">Alpha/beta hydrolase</fullName>
    </submittedName>
</protein>
<dbReference type="SUPFAM" id="SSF53474">
    <property type="entry name" value="alpha/beta-Hydrolases"/>
    <property type="match status" value="1"/>
</dbReference>
<comment type="caution">
    <text evidence="3">The sequence shown here is derived from an EMBL/GenBank/DDBJ whole genome shotgun (WGS) entry which is preliminary data.</text>
</comment>
<evidence type="ECO:0000313" key="3">
    <source>
        <dbReference type="EMBL" id="TCC31278.1"/>
    </source>
</evidence>
<dbReference type="InterPro" id="IPR029058">
    <property type="entry name" value="AB_hydrolase_fold"/>
</dbReference>
<dbReference type="PRINTS" id="PR00111">
    <property type="entry name" value="ABHYDROLASE"/>
</dbReference>
<proteinExistence type="predicted"/>
<dbReference type="AlphaFoldDB" id="A0A4R0IJJ6"/>
<dbReference type="Gene3D" id="3.40.50.1820">
    <property type="entry name" value="alpha/beta hydrolase"/>
    <property type="match status" value="1"/>
</dbReference>
<dbReference type="RefSeq" id="WP_131291371.1">
    <property type="nucleotide sequence ID" value="NZ_SJKA01000007.1"/>
</dbReference>